<dbReference type="Pfam" id="PF13087">
    <property type="entry name" value="AAA_12"/>
    <property type="match status" value="1"/>
</dbReference>
<evidence type="ECO:0000256" key="5">
    <source>
        <dbReference type="SAM" id="MobiDB-lite"/>
    </source>
</evidence>
<dbReference type="InterPro" id="IPR008984">
    <property type="entry name" value="SMAD_FHA_dom_sf"/>
</dbReference>
<feature type="compositionally biased region" description="Basic and acidic residues" evidence="5">
    <location>
        <begin position="444"/>
        <end position="455"/>
    </location>
</feature>
<proteinExistence type="predicted"/>
<dbReference type="GO" id="GO:0016604">
    <property type="term" value="C:nuclear body"/>
    <property type="evidence" value="ECO:0007669"/>
    <property type="project" value="TreeGrafter"/>
</dbReference>
<dbReference type="KEGG" id="clec:106663488"/>
<keyword evidence="1" id="KW-0547">Nucleotide-binding</keyword>
<dbReference type="FunFam" id="3.40.50.300:FF:000326">
    <property type="entry name" value="P-loop containing nucleoside triphosphate hydrolase"/>
    <property type="match status" value="1"/>
</dbReference>
<dbReference type="EnsemblMetazoa" id="XM_014388354.2">
    <property type="protein sequence ID" value="XP_014243840.1"/>
    <property type="gene ID" value="LOC106663488"/>
</dbReference>
<name>A0A8I6RH69_CIMLE</name>
<dbReference type="OrthoDB" id="2285229at2759"/>
<evidence type="ECO:0000313" key="7">
    <source>
        <dbReference type="EnsemblMetazoa" id="XP_014243839.1"/>
    </source>
</evidence>
<dbReference type="PANTHER" id="PTHR10887">
    <property type="entry name" value="DNA2/NAM7 HELICASE FAMILY"/>
    <property type="match status" value="1"/>
</dbReference>
<organism evidence="7 8">
    <name type="scientific">Cimex lectularius</name>
    <name type="common">Bed bug</name>
    <name type="synonym">Acanthia lectularia</name>
    <dbReference type="NCBI Taxonomy" id="79782"/>
    <lineage>
        <taxon>Eukaryota</taxon>
        <taxon>Metazoa</taxon>
        <taxon>Ecdysozoa</taxon>
        <taxon>Arthropoda</taxon>
        <taxon>Hexapoda</taxon>
        <taxon>Insecta</taxon>
        <taxon>Pterygota</taxon>
        <taxon>Neoptera</taxon>
        <taxon>Paraneoptera</taxon>
        <taxon>Hemiptera</taxon>
        <taxon>Heteroptera</taxon>
        <taxon>Panheteroptera</taxon>
        <taxon>Cimicomorpha</taxon>
        <taxon>Cimicidae</taxon>
        <taxon>Cimex</taxon>
    </lineage>
</organism>
<dbReference type="RefSeq" id="XP_014243840.1">
    <property type="nucleotide sequence ID" value="XM_014388354.2"/>
</dbReference>
<keyword evidence="2" id="KW-0378">Hydrolase</keyword>
<dbReference type="InterPro" id="IPR027417">
    <property type="entry name" value="P-loop_NTPase"/>
</dbReference>
<dbReference type="OMA" id="LCFIQGP"/>
<dbReference type="Gene3D" id="2.60.200.20">
    <property type="match status" value="1"/>
</dbReference>
<dbReference type="GO" id="GO:0005694">
    <property type="term" value="C:chromosome"/>
    <property type="evidence" value="ECO:0007669"/>
    <property type="project" value="UniProtKB-ARBA"/>
</dbReference>
<feature type="region of interest" description="Disordered" evidence="5">
    <location>
        <begin position="151"/>
        <end position="196"/>
    </location>
</feature>
<dbReference type="InterPro" id="IPR000253">
    <property type="entry name" value="FHA_dom"/>
</dbReference>
<dbReference type="PROSITE" id="PS50006">
    <property type="entry name" value="FHA_DOMAIN"/>
    <property type="match status" value="1"/>
</dbReference>
<feature type="compositionally biased region" description="Basic and acidic residues" evidence="5">
    <location>
        <begin position="151"/>
        <end position="164"/>
    </location>
</feature>
<dbReference type="GO" id="GO:0004386">
    <property type="term" value="F:helicase activity"/>
    <property type="evidence" value="ECO:0007669"/>
    <property type="project" value="UniProtKB-KW"/>
</dbReference>
<dbReference type="Pfam" id="PF00498">
    <property type="entry name" value="FHA"/>
    <property type="match status" value="1"/>
</dbReference>
<sequence>MKEVLSGSTFRRHPKVCSTMAEGDGWYLVGPLQEDCIKKEYKLKEGVTSIGRGVNNDIRIEETEVSRDHCKLVIQDNNISIIDLQSFNGCYVESLKVPAWRPLGLSSGDKIGFGINAVQYPDSKLAFQIISKSSNPPLLPGLTEEEQMRALKSRENEGNKRKSSETFLHPGVKRSKGGKGSHTNTSSNLFTENPELSKLPTKPFNLDVCKSLPKQEESNYVDSPASPTSNVSDDDIIFVGAKIPLKTNVSSSISPQFVPDNSSTPFKSRAENDLNNSGFSEHDGIIEIEDSDDENLLSQMFITPTSEIGTPNGCNVFIKEEVDLDDLILIDDDDDDDDMFSQHFSQSFTINDSAKARVPKDQKTDAISESKKDIQMEVDIKLEVKEKDKKDMVQIGVKEENSFKKEAKVKEIAESKTHSEEKLKTKESTKDIENKVTKHLKISKKYDDSTAEVKDKKGKFFSVSTNKKPESKSAILIKDPPQIKPDSSTTKSSKPEGRKTRKRSRQKSVEKQPFCTAEEKQKVKESRREKLKNIALKSRRLSEEEYKKGNNGADIKLPRGSSRSEFLSKSNESVANNKKAKTKKDTEDCTLVPQPNNKKTQDPDEKGETVNTDTIITESTNNQNKLLQTNLTISTKNVEKSVFKDIINLAKSKDKNQPVASIENQNDSSSMKTSNIAKKKVTFNMERNQIFEIPSFKENTKVEHKKEQFLRKEPPLVKPRKLNWSKIITTSRTIFEICKWNVNWLHECKTINKDPPISERPLMVEDSYSSYSLYKKSMFPLLMSEVWSSVVKEKDVQDCNLKNFGILHGVVEEHNCLNMSESRKIIICHCLMVSEQSSWKELTPRFADLVVAQVTVPTREKKMMYQSFSIISNSPRFAPINHSKNNKYMGFLLNSLRAKSGAPTIKPVVFCTLDLIFRASSSKIIENGFLLVTRSLKNLNSDMRLFEAIEHVQNVPLKKLILDPSSYSPAPELPEGDKLVTKFPLNEMQKKAVLSCSKFVLHKIPNISIIHGPPGTGKTLVITSLVEQILHYSRNQGKRSKSKILLCAPSNSAVDEVVLRLLELRRTLTDKFKLTRCGNIDSMHPIVREISPQMLAEKEVRNYLNQENLEVELSLLKARETCYKMAIEKENKYNDRFTHMCSKVQEKRIILEKLKNSTNHDIMQYEKNKMLLEEENSVIYNAEIIATTLSSCFSRKVADALYDCSESGHPTFSCCIIDEATQAVEPEVLLPLLHNINNVILVGDPLQLPATVVSQTCKSFKFDHSLYHRFWKCWENRDDVPLFKLQDQHRMHPEIALFPACHFYGGNVKTPAFMDLNFPFRPYLVIEHNFTQDAGGESNRSEGKLIVDLISELTRVKNFEGLNLGVIVPYQCQKNTIKELFDTNKEKKPKQPYTLNTIDSFQGQEKDIIIFSCVRTEGIGFLVDRQRVNVALTRAKKCLLIVGNFSCLRKDKTWFSLLCDAKKRGAYYSLLSAETPAVKKLVTHLTRPPSKCRKNSS</sequence>
<evidence type="ECO:0000313" key="8">
    <source>
        <dbReference type="Proteomes" id="UP000494040"/>
    </source>
</evidence>
<feature type="domain" description="FHA" evidence="6">
    <location>
        <begin position="48"/>
        <end position="97"/>
    </location>
</feature>
<feature type="compositionally biased region" description="Basic and acidic residues" evidence="5">
    <location>
        <begin position="599"/>
        <end position="608"/>
    </location>
</feature>
<dbReference type="GO" id="GO:0006369">
    <property type="term" value="P:termination of RNA polymerase II transcription"/>
    <property type="evidence" value="ECO:0007669"/>
    <property type="project" value="TreeGrafter"/>
</dbReference>
<dbReference type="GeneID" id="106663488"/>
<dbReference type="PANTHER" id="PTHR10887:SF495">
    <property type="entry name" value="HELICASE SENATAXIN ISOFORM X1-RELATED"/>
    <property type="match status" value="1"/>
</dbReference>
<feature type="region of interest" description="Disordered" evidence="5">
    <location>
        <begin position="414"/>
        <end position="609"/>
    </location>
</feature>
<evidence type="ECO:0000256" key="2">
    <source>
        <dbReference type="ARBA" id="ARBA00022801"/>
    </source>
</evidence>
<dbReference type="InterPro" id="IPR041679">
    <property type="entry name" value="DNA2/NAM7-like_C"/>
</dbReference>
<keyword evidence="8" id="KW-1185">Reference proteome</keyword>
<dbReference type="InterPro" id="IPR047187">
    <property type="entry name" value="SF1_C_Upf1"/>
</dbReference>
<dbReference type="GO" id="GO:0016787">
    <property type="term" value="F:hydrolase activity"/>
    <property type="evidence" value="ECO:0007669"/>
    <property type="project" value="UniProtKB-KW"/>
</dbReference>
<feature type="compositionally biased region" description="Basic and acidic residues" evidence="5">
    <location>
        <begin position="517"/>
        <end position="532"/>
    </location>
</feature>
<feature type="compositionally biased region" description="Basic and acidic residues" evidence="5">
    <location>
        <begin position="414"/>
        <end position="436"/>
    </location>
</feature>
<dbReference type="Proteomes" id="UP000494040">
    <property type="component" value="Unassembled WGS sequence"/>
</dbReference>
<evidence type="ECO:0000256" key="4">
    <source>
        <dbReference type="ARBA" id="ARBA00022840"/>
    </source>
</evidence>
<accession>A0A8I6RH69</accession>
<keyword evidence="3" id="KW-0347">Helicase</keyword>
<reference evidence="7" key="1">
    <citation type="submission" date="2022-01" db="UniProtKB">
        <authorList>
            <consortium name="EnsemblMetazoa"/>
        </authorList>
    </citation>
    <scope>IDENTIFICATION</scope>
</reference>
<feature type="compositionally biased region" description="Polar residues" evidence="5">
    <location>
        <begin position="181"/>
        <end position="191"/>
    </location>
</feature>
<evidence type="ECO:0000256" key="3">
    <source>
        <dbReference type="ARBA" id="ARBA00022806"/>
    </source>
</evidence>
<feature type="compositionally biased region" description="Polar residues" evidence="5">
    <location>
        <begin position="561"/>
        <end position="574"/>
    </location>
</feature>
<dbReference type="RefSeq" id="XP_014243839.1">
    <property type="nucleotide sequence ID" value="XM_014388353.2"/>
</dbReference>
<dbReference type="GO" id="GO:0001147">
    <property type="term" value="F:transcription termination site sequence-specific DNA binding"/>
    <property type="evidence" value="ECO:0007669"/>
    <property type="project" value="TreeGrafter"/>
</dbReference>
<dbReference type="Pfam" id="PF13086">
    <property type="entry name" value="AAA_11"/>
    <property type="match status" value="1"/>
</dbReference>
<evidence type="ECO:0000259" key="6">
    <source>
        <dbReference type="PROSITE" id="PS50006"/>
    </source>
</evidence>
<dbReference type="InterPro" id="IPR041677">
    <property type="entry name" value="DNA2/NAM7_AAA_11"/>
</dbReference>
<dbReference type="EnsemblMetazoa" id="XM_014388353.2">
    <property type="protein sequence ID" value="XP_014243839.1"/>
    <property type="gene ID" value="LOC106663488"/>
</dbReference>
<dbReference type="Gene3D" id="3.40.50.300">
    <property type="entry name" value="P-loop containing nucleotide triphosphate hydrolases"/>
    <property type="match status" value="2"/>
</dbReference>
<dbReference type="SMART" id="SM00240">
    <property type="entry name" value="FHA"/>
    <property type="match status" value="1"/>
</dbReference>
<protein>
    <recommendedName>
        <fullName evidence="6">FHA domain-containing protein</fullName>
    </recommendedName>
</protein>
<evidence type="ECO:0000256" key="1">
    <source>
        <dbReference type="ARBA" id="ARBA00022741"/>
    </source>
</evidence>
<dbReference type="SUPFAM" id="SSF49879">
    <property type="entry name" value="SMAD/FHA domain"/>
    <property type="match status" value="1"/>
</dbReference>
<dbReference type="CDD" id="cd00060">
    <property type="entry name" value="FHA"/>
    <property type="match status" value="1"/>
</dbReference>
<keyword evidence="4" id="KW-0067">ATP-binding</keyword>
<dbReference type="InterPro" id="IPR045055">
    <property type="entry name" value="DNA2/NAM7-like"/>
</dbReference>
<dbReference type="GO" id="GO:0005524">
    <property type="term" value="F:ATP binding"/>
    <property type="evidence" value="ECO:0007669"/>
    <property type="project" value="UniProtKB-KW"/>
</dbReference>
<dbReference type="SUPFAM" id="SSF52540">
    <property type="entry name" value="P-loop containing nucleoside triphosphate hydrolases"/>
    <property type="match status" value="1"/>
</dbReference>
<dbReference type="CTD" id="23064"/>
<dbReference type="CDD" id="cd18808">
    <property type="entry name" value="SF1_C_Upf1"/>
    <property type="match status" value="1"/>
</dbReference>